<evidence type="ECO:0000313" key="3">
    <source>
        <dbReference type="EMBL" id="HJG15664.1"/>
    </source>
</evidence>
<evidence type="ECO:0000256" key="1">
    <source>
        <dbReference type="SAM" id="Phobius"/>
    </source>
</evidence>
<keyword evidence="1" id="KW-0472">Membrane</keyword>
<feature type="transmembrane region" description="Helical" evidence="1">
    <location>
        <begin position="66"/>
        <end position="85"/>
    </location>
</feature>
<keyword evidence="1" id="KW-0812">Transmembrane</keyword>
<comment type="caution">
    <text evidence="3">The sequence shown here is derived from an EMBL/GenBank/DDBJ whole genome shotgun (WGS) entry which is preliminary data.</text>
</comment>
<evidence type="ECO:0000313" key="4">
    <source>
        <dbReference type="Proteomes" id="UP000759256"/>
    </source>
</evidence>
<dbReference type="InterPro" id="IPR018649">
    <property type="entry name" value="SHOCT"/>
</dbReference>
<feature type="domain" description="SHOCT" evidence="2">
    <location>
        <begin position="180"/>
        <end position="202"/>
    </location>
</feature>
<accession>A0A921IER6</accession>
<dbReference type="AlphaFoldDB" id="A0A921IER6"/>
<gene>
    <name evidence="3" type="ORF">K8V06_05950</name>
</gene>
<protein>
    <submittedName>
        <fullName evidence="3">SHOCT domain-containing protein</fullName>
    </submittedName>
</protein>
<name>A0A921IER6_9LACO</name>
<proteinExistence type="predicted"/>
<organism evidence="3 4">
    <name type="scientific">Ligilactobacillus salivarius</name>
    <dbReference type="NCBI Taxonomy" id="1624"/>
    <lineage>
        <taxon>Bacteria</taxon>
        <taxon>Bacillati</taxon>
        <taxon>Bacillota</taxon>
        <taxon>Bacilli</taxon>
        <taxon>Lactobacillales</taxon>
        <taxon>Lactobacillaceae</taxon>
        <taxon>Ligilactobacillus</taxon>
    </lineage>
</organism>
<dbReference type="Pfam" id="PF09851">
    <property type="entry name" value="SHOCT"/>
    <property type="match status" value="1"/>
</dbReference>
<keyword evidence="1" id="KW-1133">Transmembrane helix</keyword>
<feature type="transmembrane region" description="Helical" evidence="1">
    <location>
        <begin position="6"/>
        <end position="28"/>
    </location>
</feature>
<feature type="transmembrane region" description="Helical" evidence="1">
    <location>
        <begin position="40"/>
        <end position="60"/>
    </location>
</feature>
<reference evidence="3" key="2">
    <citation type="submission" date="2021-09" db="EMBL/GenBank/DDBJ databases">
        <authorList>
            <person name="Gilroy R."/>
        </authorList>
    </citation>
    <scope>NUCLEOTIDE SEQUENCE</scope>
    <source>
        <strain evidence="3">CHK189-29639</strain>
    </source>
</reference>
<evidence type="ECO:0000259" key="2">
    <source>
        <dbReference type="Pfam" id="PF09851"/>
    </source>
</evidence>
<sequence>MGNIISIIIASLSVIFSSAYNIFHLGYMEKKLLPINERKNLDLSTMGITLLAIVLLLSAWYLTKDWIAIAGLILYLILIVVFYFMNKRQEKNTIIKFNYAGITYVFINRIDDTTISVLPEEEYNKDKANTRIMFFPLSKLSNIEFYTDHTSPHIYETKNASADNQDSILSSDSVSHLLLLKKLLDDHVITQEEYDAKKKQLLNL</sequence>
<dbReference type="Proteomes" id="UP000759256">
    <property type="component" value="Unassembled WGS sequence"/>
</dbReference>
<reference evidence="3" key="1">
    <citation type="journal article" date="2021" name="PeerJ">
        <title>Extensive microbial diversity within the chicken gut microbiome revealed by metagenomics and culture.</title>
        <authorList>
            <person name="Gilroy R."/>
            <person name="Ravi A."/>
            <person name="Getino M."/>
            <person name="Pursley I."/>
            <person name="Horton D.L."/>
            <person name="Alikhan N.F."/>
            <person name="Baker D."/>
            <person name="Gharbi K."/>
            <person name="Hall N."/>
            <person name="Watson M."/>
            <person name="Adriaenssens E.M."/>
            <person name="Foster-Nyarko E."/>
            <person name="Jarju S."/>
            <person name="Secka A."/>
            <person name="Antonio M."/>
            <person name="Oren A."/>
            <person name="Chaudhuri R.R."/>
            <person name="La Ragione R."/>
            <person name="Hildebrand F."/>
            <person name="Pallen M.J."/>
        </authorList>
    </citation>
    <scope>NUCLEOTIDE SEQUENCE</scope>
    <source>
        <strain evidence="3">CHK189-29639</strain>
    </source>
</reference>
<dbReference type="EMBL" id="DYVK01000057">
    <property type="protein sequence ID" value="HJG15664.1"/>
    <property type="molecule type" value="Genomic_DNA"/>
</dbReference>